<proteinExistence type="inferred from homology"/>
<evidence type="ECO:0000256" key="6">
    <source>
        <dbReference type="ARBA" id="ARBA00023054"/>
    </source>
</evidence>
<dbReference type="GO" id="GO:0003777">
    <property type="term" value="F:microtubule motor activity"/>
    <property type="evidence" value="ECO:0007669"/>
    <property type="project" value="InterPro"/>
</dbReference>
<dbReference type="GO" id="GO:0005874">
    <property type="term" value="C:microtubule"/>
    <property type="evidence" value="ECO:0007669"/>
    <property type="project" value="UniProtKB-KW"/>
</dbReference>
<evidence type="ECO:0000256" key="13">
    <source>
        <dbReference type="SAM" id="MobiDB-lite"/>
    </source>
</evidence>
<dbReference type="InterPro" id="IPR001752">
    <property type="entry name" value="Kinesin_motor_dom"/>
</dbReference>
<dbReference type="GO" id="GO:0008017">
    <property type="term" value="F:microtubule binding"/>
    <property type="evidence" value="ECO:0007669"/>
    <property type="project" value="InterPro"/>
</dbReference>
<feature type="region of interest" description="Disordered" evidence="13">
    <location>
        <begin position="574"/>
        <end position="594"/>
    </location>
</feature>
<dbReference type="InterPro" id="IPR036961">
    <property type="entry name" value="Kinesin_motor_dom_sf"/>
</dbReference>
<keyword evidence="2" id="KW-0963">Cytoplasm</keyword>
<evidence type="ECO:0000256" key="12">
    <source>
        <dbReference type="SAM" id="Coils"/>
    </source>
</evidence>
<keyword evidence="5 10" id="KW-0067">ATP-binding</keyword>
<feature type="domain" description="Kinesin motor" evidence="14">
    <location>
        <begin position="26"/>
        <end position="358"/>
    </location>
</feature>
<feature type="coiled-coil region" evidence="12">
    <location>
        <begin position="457"/>
        <end position="508"/>
    </location>
</feature>
<keyword evidence="7 10" id="KW-0505">Motor protein</keyword>
<dbReference type="SMART" id="SM00129">
    <property type="entry name" value="KISc"/>
    <property type="match status" value="1"/>
</dbReference>
<dbReference type="PRINTS" id="PR00380">
    <property type="entry name" value="KINESINHEAVY"/>
</dbReference>
<comment type="similarity">
    <text evidence="9">Belongs to the TRAFAC class myosin-kinesin ATPase superfamily. Kinesin family. KIN-5/BimC subfamily.</text>
</comment>
<evidence type="ECO:0000256" key="3">
    <source>
        <dbReference type="ARBA" id="ARBA00022701"/>
    </source>
</evidence>
<dbReference type="PROSITE" id="PS50067">
    <property type="entry name" value="KINESIN_MOTOR_2"/>
    <property type="match status" value="1"/>
</dbReference>
<evidence type="ECO:0000256" key="4">
    <source>
        <dbReference type="ARBA" id="ARBA00022741"/>
    </source>
</evidence>
<dbReference type="InterPro" id="IPR027640">
    <property type="entry name" value="Kinesin-like_fam"/>
</dbReference>
<dbReference type="GO" id="GO:0007052">
    <property type="term" value="P:mitotic spindle organization"/>
    <property type="evidence" value="ECO:0007669"/>
    <property type="project" value="TreeGrafter"/>
</dbReference>
<gene>
    <name evidence="15" type="ORF">ECRASSUSDP1_LOCUS19372</name>
</gene>
<evidence type="ECO:0000313" key="16">
    <source>
        <dbReference type="Proteomes" id="UP001295684"/>
    </source>
</evidence>
<dbReference type="InterPro" id="IPR019821">
    <property type="entry name" value="Kinesin_motor_CS"/>
</dbReference>
<dbReference type="GO" id="GO:0007018">
    <property type="term" value="P:microtubule-based movement"/>
    <property type="evidence" value="ECO:0007669"/>
    <property type="project" value="InterPro"/>
</dbReference>
<dbReference type="PANTHER" id="PTHR47969:SF15">
    <property type="entry name" value="CHROMOSOME-ASSOCIATED KINESIN KIF4A-RELATED"/>
    <property type="match status" value="1"/>
</dbReference>
<evidence type="ECO:0000256" key="2">
    <source>
        <dbReference type="ARBA" id="ARBA00022490"/>
    </source>
</evidence>
<comment type="subcellular location">
    <subcellularLocation>
        <location evidence="1">Cytoplasm</location>
        <location evidence="1">Cytoskeleton</location>
    </subcellularLocation>
</comment>
<keyword evidence="16" id="KW-1185">Reference proteome</keyword>
<dbReference type="FunFam" id="3.40.850.10:FF:000019">
    <property type="entry name" value="Kinesin-like protein KIN-5D"/>
    <property type="match status" value="1"/>
</dbReference>
<evidence type="ECO:0000256" key="9">
    <source>
        <dbReference type="ARBA" id="ARBA00034704"/>
    </source>
</evidence>
<keyword evidence="8" id="KW-0206">Cytoskeleton</keyword>
<dbReference type="GO" id="GO:0005524">
    <property type="term" value="F:ATP binding"/>
    <property type="evidence" value="ECO:0007669"/>
    <property type="project" value="UniProtKB-UniRule"/>
</dbReference>
<evidence type="ECO:0000256" key="11">
    <source>
        <dbReference type="RuleBase" id="RU000394"/>
    </source>
</evidence>
<sequence>MYSREDSKEASLFGADGHPHSDDGGNVKVMCRFRPLNDSEKGRGGSNVCCEFHPSKKSVTINMSKRSGDNFSGSNKFTFDRVFDTDTSQREVYESAAKPIIDGVLQGFNGTIFAYGQTGSGKTFTMQGPNIEDLQEQGIVPRMVRTVFSRIDNMSENVEFSIKVSMAEIYMEKIRDLLDETKVDLKVKQSSEKGIYIDNLTERYIGSSSEVYEIMNIGNNHRKVASTSMNDQSSRSHSIFIMHVNQTNLDDGSSISGKLYLVDLAGSEKVAKTNVKGTQLDEAKGINKSLSTLGKVINALTDKKQTHIPYRESKLTRILSESLGGNAKTCLVITCSPSPWNELETMSTLRFGTAARNIKNKPKVNKEYTPAELKRMLNASQKRVRALEQFILDNNLEIPSNEDIGRLSSHLASTNQSISDIQEIPDMEDDDIERDDLKSTNLLNFEKDIGELDRTSLAELEASQEKLNELKETLSRERERFNSQLDKMNTLKEDYEILKDKFSALESHKTKVELEKNSLVFKIQGCTDQIEEKDEIINLQEVKIKGKSDEIKEYKSKMAKLMVTLNKYESGKDTKDEEKVESFSEPNNSKDSGENTLKFKKEIVALRHILGLKDEILDKLKETEDLTEEEKDRISITRGMLDEIDRAAKKYTKSGSKKAKYKDIDTDTLPLSESEIEQIVLNQKMIHSCMDEELAQKYRHGHLEDSKDIDTSKISQHEFDEKLQEMKDQFEQEKEHLIKDLGNRVQKVCNLELEIDLLRDEYKRLERSLTEEDFSLKTQVEQLQRQVDHIDLMYHHEVTNNNVLKVDAQMYEKKIQKRDQRIALLEKSYKKLSEQTQTMKNYLKNLQKQMIQVQAPKREAYNTSGVPSNGRLIKKIKPGAKVN</sequence>
<dbReference type="Proteomes" id="UP001295684">
    <property type="component" value="Unassembled WGS sequence"/>
</dbReference>
<evidence type="ECO:0000256" key="7">
    <source>
        <dbReference type="ARBA" id="ARBA00023175"/>
    </source>
</evidence>
<dbReference type="GO" id="GO:0005875">
    <property type="term" value="C:microtubule associated complex"/>
    <property type="evidence" value="ECO:0007669"/>
    <property type="project" value="TreeGrafter"/>
</dbReference>
<keyword evidence="6 12" id="KW-0175">Coiled coil</keyword>
<organism evidence="15 16">
    <name type="scientific">Euplotes crassus</name>
    <dbReference type="NCBI Taxonomy" id="5936"/>
    <lineage>
        <taxon>Eukaryota</taxon>
        <taxon>Sar</taxon>
        <taxon>Alveolata</taxon>
        <taxon>Ciliophora</taxon>
        <taxon>Intramacronucleata</taxon>
        <taxon>Spirotrichea</taxon>
        <taxon>Hypotrichia</taxon>
        <taxon>Euplotida</taxon>
        <taxon>Euplotidae</taxon>
        <taxon>Moneuplotes</taxon>
    </lineage>
</organism>
<evidence type="ECO:0000256" key="8">
    <source>
        <dbReference type="ARBA" id="ARBA00023212"/>
    </source>
</evidence>
<dbReference type="InterPro" id="IPR027417">
    <property type="entry name" value="P-loop_NTPase"/>
</dbReference>
<dbReference type="SUPFAM" id="SSF52540">
    <property type="entry name" value="P-loop containing nucleoside triphosphate hydrolases"/>
    <property type="match status" value="1"/>
</dbReference>
<accession>A0AAD1XRQ7</accession>
<feature type="coiled-coil region" evidence="12">
    <location>
        <begin position="815"/>
        <end position="849"/>
    </location>
</feature>
<evidence type="ECO:0000256" key="1">
    <source>
        <dbReference type="ARBA" id="ARBA00004245"/>
    </source>
</evidence>
<dbReference type="Gene3D" id="3.40.850.10">
    <property type="entry name" value="Kinesin motor domain"/>
    <property type="match status" value="1"/>
</dbReference>
<evidence type="ECO:0000256" key="5">
    <source>
        <dbReference type="ARBA" id="ARBA00022840"/>
    </source>
</evidence>
<protein>
    <recommendedName>
        <fullName evidence="11">Kinesin-like protein</fullName>
    </recommendedName>
</protein>
<comment type="caution">
    <text evidence="15">The sequence shown here is derived from an EMBL/GenBank/DDBJ whole genome shotgun (WGS) entry which is preliminary data.</text>
</comment>
<evidence type="ECO:0000259" key="14">
    <source>
        <dbReference type="PROSITE" id="PS50067"/>
    </source>
</evidence>
<dbReference type="PROSITE" id="PS00411">
    <property type="entry name" value="KINESIN_MOTOR_1"/>
    <property type="match status" value="1"/>
</dbReference>
<dbReference type="GO" id="GO:0051231">
    <property type="term" value="P:spindle elongation"/>
    <property type="evidence" value="ECO:0007669"/>
    <property type="project" value="TreeGrafter"/>
</dbReference>
<dbReference type="AlphaFoldDB" id="A0AAD1XRQ7"/>
<keyword evidence="3 11" id="KW-0493">Microtubule</keyword>
<feature type="binding site" evidence="10">
    <location>
        <begin position="116"/>
        <end position="123"/>
    </location>
    <ligand>
        <name>ATP</name>
        <dbReference type="ChEBI" id="CHEBI:30616"/>
    </ligand>
</feature>
<dbReference type="PANTHER" id="PTHR47969">
    <property type="entry name" value="CHROMOSOME-ASSOCIATED KINESIN KIF4A-RELATED"/>
    <property type="match status" value="1"/>
</dbReference>
<reference evidence="15" key="1">
    <citation type="submission" date="2023-07" db="EMBL/GenBank/DDBJ databases">
        <authorList>
            <consortium name="AG Swart"/>
            <person name="Singh M."/>
            <person name="Singh A."/>
            <person name="Seah K."/>
            <person name="Emmerich C."/>
        </authorList>
    </citation>
    <scope>NUCLEOTIDE SEQUENCE</scope>
    <source>
        <strain evidence="15">DP1</strain>
    </source>
</reference>
<evidence type="ECO:0000313" key="15">
    <source>
        <dbReference type="EMBL" id="CAI2377981.1"/>
    </source>
</evidence>
<keyword evidence="4 10" id="KW-0547">Nucleotide-binding</keyword>
<evidence type="ECO:0000256" key="10">
    <source>
        <dbReference type="PROSITE-ProRule" id="PRU00283"/>
    </source>
</evidence>
<feature type="region of interest" description="Disordered" evidence="13">
    <location>
        <begin position="1"/>
        <end position="26"/>
    </location>
</feature>
<name>A0AAD1XRQ7_EUPCR</name>
<dbReference type="EMBL" id="CAMPGE010019659">
    <property type="protein sequence ID" value="CAI2377981.1"/>
    <property type="molecule type" value="Genomic_DNA"/>
</dbReference>
<dbReference type="CDD" id="cd01369">
    <property type="entry name" value="KISc_KHC_KIF5"/>
    <property type="match status" value="1"/>
</dbReference>
<dbReference type="Pfam" id="PF00225">
    <property type="entry name" value="Kinesin"/>
    <property type="match status" value="1"/>
</dbReference>